<name>A0AAQ3PV24_PASNO</name>
<dbReference type="Proteomes" id="UP001341281">
    <property type="component" value="Chromosome 01"/>
</dbReference>
<dbReference type="PANTHER" id="PTHR45707">
    <property type="entry name" value="C2 CALCIUM/LIPID-BINDING PLANT PHOSPHORIBOSYLTRANSFERASE FAMILY PROTEIN"/>
    <property type="match status" value="1"/>
</dbReference>
<gene>
    <name evidence="2" type="ORF">U9M48_004169</name>
</gene>
<protein>
    <recommendedName>
        <fullName evidence="1">Protein kinase domain-containing protein</fullName>
    </recommendedName>
</protein>
<dbReference type="FunFam" id="1.10.510.10:FF:000870">
    <property type="entry name" value="OSJNBa0016N04.16-like protein"/>
    <property type="match status" value="1"/>
</dbReference>
<feature type="domain" description="Protein kinase" evidence="1">
    <location>
        <begin position="36"/>
        <end position="342"/>
    </location>
</feature>
<dbReference type="Pfam" id="PF00069">
    <property type="entry name" value="Pkinase"/>
    <property type="match status" value="1"/>
</dbReference>
<dbReference type="SUPFAM" id="SSF56112">
    <property type="entry name" value="Protein kinase-like (PK-like)"/>
    <property type="match status" value="1"/>
</dbReference>
<dbReference type="PROSITE" id="PS50011">
    <property type="entry name" value="PROTEIN_KINASE_DOM"/>
    <property type="match status" value="1"/>
</dbReference>
<reference evidence="2 3" key="1">
    <citation type="submission" date="2024-02" db="EMBL/GenBank/DDBJ databases">
        <title>High-quality chromosome-scale genome assembly of Pensacola bahiagrass (Paspalum notatum Flugge var. saurae).</title>
        <authorList>
            <person name="Vega J.M."/>
            <person name="Podio M."/>
            <person name="Orjuela J."/>
            <person name="Siena L.A."/>
            <person name="Pessino S.C."/>
            <person name="Combes M.C."/>
            <person name="Mariac C."/>
            <person name="Albertini E."/>
            <person name="Pupilli F."/>
            <person name="Ortiz J.P.A."/>
            <person name="Leblanc O."/>
        </authorList>
    </citation>
    <scope>NUCLEOTIDE SEQUENCE [LARGE SCALE GENOMIC DNA]</scope>
    <source>
        <strain evidence="2">R1</strain>
        <tissue evidence="2">Leaf</tissue>
    </source>
</reference>
<evidence type="ECO:0000313" key="2">
    <source>
        <dbReference type="EMBL" id="WVZ53194.1"/>
    </source>
</evidence>
<dbReference type="InterPro" id="IPR011009">
    <property type="entry name" value="Kinase-like_dom_sf"/>
</dbReference>
<proteinExistence type="predicted"/>
<dbReference type="GO" id="GO:0005524">
    <property type="term" value="F:ATP binding"/>
    <property type="evidence" value="ECO:0007669"/>
    <property type="project" value="InterPro"/>
</dbReference>
<sequence>MPVYLHITSKEITHLCGAQSCGSWSRSFHWNSTNGFSDERKISEGAFGTVYRGILQDGQVIAVKKLAGNTIVPAGQQFKKEATNLIVVRHENIQKLLSYCSEAIKNVVEHKGKYILVDTDECILCYEYAPKGSLREYLADASKRTNSTDDSKITDWDTNFKIIKGICQGLLFLHQGMGAPIVHLDLQPANILLDDNMVPKIADFGLSRLFGQEQTRIRTTNVVGAKGYMAPEYVYNGEISPQCDIYSLGVVMLEIITGEKNCSVDKDMSSSNFAIDIVIQNLQIRKTWTEEYIVSKYSFLEADRLQQVRACIEVAFRCVDISQKNRPSIEEVVKKLNDNPWPFQKHREVQMKEKMVYY</sequence>
<keyword evidence="3" id="KW-1185">Reference proteome</keyword>
<organism evidence="2 3">
    <name type="scientific">Paspalum notatum var. saurae</name>
    <dbReference type="NCBI Taxonomy" id="547442"/>
    <lineage>
        <taxon>Eukaryota</taxon>
        <taxon>Viridiplantae</taxon>
        <taxon>Streptophyta</taxon>
        <taxon>Embryophyta</taxon>
        <taxon>Tracheophyta</taxon>
        <taxon>Spermatophyta</taxon>
        <taxon>Magnoliopsida</taxon>
        <taxon>Liliopsida</taxon>
        <taxon>Poales</taxon>
        <taxon>Poaceae</taxon>
        <taxon>PACMAD clade</taxon>
        <taxon>Panicoideae</taxon>
        <taxon>Andropogonodae</taxon>
        <taxon>Paspaleae</taxon>
        <taxon>Paspalinae</taxon>
        <taxon>Paspalum</taxon>
    </lineage>
</organism>
<dbReference type="InterPro" id="IPR000719">
    <property type="entry name" value="Prot_kinase_dom"/>
</dbReference>
<accession>A0AAQ3PV24</accession>
<dbReference type="PANTHER" id="PTHR45707:SF59">
    <property type="entry name" value="PROTEIN KINASE DOMAIN-CONTAINING PROTEIN"/>
    <property type="match status" value="1"/>
</dbReference>
<dbReference type="Gene3D" id="1.10.510.10">
    <property type="entry name" value="Transferase(Phosphotransferase) domain 1"/>
    <property type="match status" value="1"/>
</dbReference>
<dbReference type="GO" id="GO:0004672">
    <property type="term" value="F:protein kinase activity"/>
    <property type="evidence" value="ECO:0007669"/>
    <property type="project" value="InterPro"/>
</dbReference>
<dbReference type="Gene3D" id="3.30.200.20">
    <property type="entry name" value="Phosphorylase Kinase, domain 1"/>
    <property type="match status" value="1"/>
</dbReference>
<dbReference type="EMBL" id="CP144745">
    <property type="protein sequence ID" value="WVZ53194.1"/>
    <property type="molecule type" value="Genomic_DNA"/>
</dbReference>
<evidence type="ECO:0000313" key="3">
    <source>
        <dbReference type="Proteomes" id="UP001341281"/>
    </source>
</evidence>
<dbReference type="AlphaFoldDB" id="A0AAQ3PV24"/>
<evidence type="ECO:0000259" key="1">
    <source>
        <dbReference type="PROSITE" id="PS50011"/>
    </source>
</evidence>